<dbReference type="Pfam" id="PF00881">
    <property type="entry name" value="Nitroreductase"/>
    <property type="match status" value="1"/>
</dbReference>
<dbReference type="InterPro" id="IPR000415">
    <property type="entry name" value="Nitroreductase-like"/>
</dbReference>
<dbReference type="Gene3D" id="3.40.109.10">
    <property type="entry name" value="NADH Oxidase"/>
    <property type="match status" value="1"/>
</dbReference>
<evidence type="ECO:0000313" key="3">
    <source>
        <dbReference type="Proteomes" id="UP000199478"/>
    </source>
</evidence>
<dbReference type="AlphaFoldDB" id="A0A1I6HET3"/>
<evidence type="ECO:0000259" key="1">
    <source>
        <dbReference type="Pfam" id="PF00881"/>
    </source>
</evidence>
<dbReference type="Proteomes" id="UP000199478">
    <property type="component" value="Unassembled WGS sequence"/>
</dbReference>
<dbReference type="PANTHER" id="PTHR43745">
    <property type="entry name" value="NITROREDUCTASE MJ1384-RELATED"/>
    <property type="match status" value="1"/>
</dbReference>
<gene>
    <name evidence="2" type="ORF">SAMN04488005_2602</name>
</gene>
<dbReference type="InterPro" id="IPR052544">
    <property type="entry name" value="Bacteriocin_Proc_Enz"/>
</dbReference>
<name>A0A1I6HET3_9RHOB</name>
<proteinExistence type="predicted"/>
<accession>A0A1I6HET3</accession>
<dbReference type="SUPFAM" id="SSF55469">
    <property type="entry name" value="FMN-dependent nitroreductase-like"/>
    <property type="match status" value="1"/>
</dbReference>
<feature type="domain" description="Nitroreductase" evidence="1">
    <location>
        <begin position="61"/>
        <end position="245"/>
    </location>
</feature>
<protein>
    <submittedName>
        <fullName evidence="2">SagB-type dehydrogenase domain-containing protein</fullName>
    </submittedName>
</protein>
<dbReference type="GO" id="GO:0016491">
    <property type="term" value="F:oxidoreductase activity"/>
    <property type="evidence" value="ECO:0007669"/>
    <property type="project" value="InterPro"/>
</dbReference>
<dbReference type="OrthoDB" id="3723182at2"/>
<dbReference type="RefSeq" id="WP_090200929.1">
    <property type="nucleotide sequence ID" value="NZ_FOYP01000002.1"/>
</dbReference>
<dbReference type="STRING" id="390270.SAMN04488005_2602"/>
<dbReference type="CDD" id="cd02142">
    <property type="entry name" value="McbC_SagB-like_oxidoreductase"/>
    <property type="match status" value="1"/>
</dbReference>
<dbReference type="InterPro" id="IPR029479">
    <property type="entry name" value="Nitroreductase"/>
</dbReference>
<dbReference type="PANTHER" id="PTHR43745:SF2">
    <property type="entry name" value="NITROREDUCTASE MJ1384-RELATED"/>
    <property type="match status" value="1"/>
</dbReference>
<reference evidence="3" key="1">
    <citation type="submission" date="2016-10" db="EMBL/GenBank/DDBJ databases">
        <authorList>
            <person name="Varghese N."/>
            <person name="Submissions S."/>
        </authorList>
    </citation>
    <scope>NUCLEOTIDE SEQUENCE [LARGE SCALE GENOMIC DNA]</scope>
    <source>
        <strain evidence="3">DSM 26879</strain>
    </source>
</reference>
<sequence>MRNNVNDPYGLSQLFHLNSEPWIDENQMPNAPFSQETKSDPHAQRIALPDTARGAIEGLAAGRRSTRAFADNPLALCDLAAMLRAGYQVLGPDRLADGTQLLRRPVPSAGGLYPLEVYALVRNVDGLAKGIYHYDSKADDLALIKQGDWEDQARDAFLTWSFVAQAPVVLCLGAVFARTQRKYGPRGYRYVLIEAGHVAQNICLAAAERDLATLCLGGYADTVLNRLIGLDGQSEAIIYALGLGHDKKGHD</sequence>
<dbReference type="NCBIfam" id="TIGR03605">
    <property type="entry name" value="antibiot_sagB"/>
    <property type="match status" value="1"/>
</dbReference>
<dbReference type="InterPro" id="IPR020051">
    <property type="entry name" value="SagB-type_dehydrogenase"/>
</dbReference>
<organism evidence="2 3">
    <name type="scientific">Yoonia tamlensis</name>
    <dbReference type="NCBI Taxonomy" id="390270"/>
    <lineage>
        <taxon>Bacteria</taxon>
        <taxon>Pseudomonadati</taxon>
        <taxon>Pseudomonadota</taxon>
        <taxon>Alphaproteobacteria</taxon>
        <taxon>Rhodobacterales</taxon>
        <taxon>Paracoccaceae</taxon>
        <taxon>Yoonia</taxon>
    </lineage>
</organism>
<evidence type="ECO:0000313" key="2">
    <source>
        <dbReference type="EMBL" id="SFR52884.1"/>
    </source>
</evidence>
<keyword evidence="3" id="KW-1185">Reference proteome</keyword>
<dbReference type="EMBL" id="FOYP01000002">
    <property type="protein sequence ID" value="SFR52884.1"/>
    <property type="molecule type" value="Genomic_DNA"/>
</dbReference>